<dbReference type="AlphaFoldDB" id="A0A9Q1GL62"/>
<evidence type="ECO:0000313" key="1">
    <source>
        <dbReference type="EMBL" id="KAJ8421186.1"/>
    </source>
</evidence>
<keyword evidence="2" id="KW-1185">Reference proteome</keyword>
<comment type="caution">
    <text evidence="1">The sequence shown here is derived from an EMBL/GenBank/DDBJ whole genome shotgun (WGS) entry which is preliminary data.</text>
</comment>
<protein>
    <submittedName>
        <fullName evidence="1">Uncharacterized protein</fullName>
    </submittedName>
</protein>
<proteinExistence type="predicted"/>
<sequence>MDGPGATAHKCIAAIRVPPIAFPCSLDTKAMNEYVTRHFAWDQRGIASPPSPLPKDFQTFCPSFELAVTQEAAEYYEHQKLPQVIFYVMFLNEAKRLGVLHGRALRSLESALTELHWSAFESWIWLFSDRIYKPRFRSKDGEVVKNTGKASSIPIFLVSMAFPFICNTREMANYARESFIWCWRSASHPPHPLPEDFQVLCPHFSLSDAEGVAADFELPEIVQATFYAMLLNEAVDLGVAHNFTTESVKSSLIGLRWSTFEV</sequence>
<dbReference type="Proteomes" id="UP001153076">
    <property type="component" value="Unassembled WGS sequence"/>
</dbReference>
<name>A0A9Q1GL62_9CARY</name>
<reference evidence="1" key="1">
    <citation type="submission" date="2022-04" db="EMBL/GenBank/DDBJ databases">
        <title>Carnegiea gigantea Genome sequencing and assembly v2.</title>
        <authorList>
            <person name="Copetti D."/>
            <person name="Sanderson M.J."/>
            <person name="Burquez A."/>
            <person name="Wojciechowski M.F."/>
        </authorList>
    </citation>
    <scope>NUCLEOTIDE SEQUENCE</scope>
    <source>
        <strain evidence="1">SGP5-SGP5p</strain>
        <tissue evidence="1">Aerial part</tissue>
    </source>
</reference>
<organism evidence="1 2">
    <name type="scientific">Carnegiea gigantea</name>
    <dbReference type="NCBI Taxonomy" id="171969"/>
    <lineage>
        <taxon>Eukaryota</taxon>
        <taxon>Viridiplantae</taxon>
        <taxon>Streptophyta</taxon>
        <taxon>Embryophyta</taxon>
        <taxon>Tracheophyta</taxon>
        <taxon>Spermatophyta</taxon>
        <taxon>Magnoliopsida</taxon>
        <taxon>eudicotyledons</taxon>
        <taxon>Gunneridae</taxon>
        <taxon>Pentapetalae</taxon>
        <taxon>Caryophyllales</taxon>
        <taxon>Cactineae</taxon>
        <taxon>Cactaceae</taxon>
        <taxon>Cactoideae</taxon>
        <taxon>Echinocereeae</taxon>
        <taxon>Carnegiea</taxon>
    </lineage>
</organism>
<gene>
    <name evidence="1" type="ORF">Cgig2_011314</name>
</gene>
<evidence type="ECO:0000313" key="2">
    <source>
        <dbReference type="Proteomes" id="UP001153076"/>
    </source>
</evidence>
<dbReference type="EMBL" id="JAKOGI010002867">
    <property type="protein sequence ID" value="KAJ8421186.1"/>
    <property type="molecule type" value="Genomic_DNA"/>
</dbReference>
<accession>A0A9Q1GL62</accession>